<reference evidence="3 4" key="1">
    <citation type="submission" date="2019-06" db="EMBL/GenBank/DDBJ databases">
        <authorList>
            <person name="Rodrigo-Torres L."/>
            <person name="Arahal R. D."/>
            <person name="Lucena T."/>
        </authorList>
    </citation>
    <scope>NUCLEOTIDE SEQUENCE [LARGE SCALE GENOMIC DNA]</scope>
    <source>
        <strain evidence="3 4">SW08-7</strain>
    </source>
</reference>
<reference evidence="2" key="3">
    <citation type="submission" date="2021-08" db="EMBL/GenBank/DDBJ databases">
        <authorList>
            <person name="Tani A."/>
            <person name="Ola A."/>
            <person name="Ogura Y."/>
            <person name="Katsura K."/>
            <person name="Hayashi T."/>
        </authorList>
    </citation>
    <scope>NUCLEOTIDE SEQUENCE</scope>
    <source>
        <strain evidence="2">DSM 22415</strain>
    </source>
</reference>
<evidence type="ECO:0000313" key="4">
    <source>
        <dbReference type="Proteomes" id="UP000401717"/>
    </source>
</evidence>
<dbReference type="Proteomes" id="UP001055303">
    <property type="component" value="Unassembled WGS sequence"/>
</dbReference>
<dbReference type="EMBL" id="BPQI01000152">
    <property type="protein sequence ID" value="GJD58475.1"/>
    <property type="molecule type" value="Genomic_DNA"/>
</dbReference>
<gene>
    <name evidence="2" type="ORF">IFDJLNFL_4396</name>
    <name evidence="3" type="ORF">MTDSW087_02856</name>
</gene>
<dbReference type="Proteomes" id="UP000401717">
    <property type="component" value="Unassembled WGS sequence"/>
</dbReference>
<dbReference type="EMBL" id="CABFVH010000017">
    <property type="protein sequence ID" value="VUF13157.1"/>
    <property type="molecule type" value="Genomic_DNA"/>
</dbReference>
<proteinExistence type="predicted"/>
<protein>
    <submittedName>
        <fullName evidence="3">Uncharacterized protein</fullName>
    </submittedName>
</protein>
<sequence length="84" mass="9482">MRRMKRSLAWLERRNYRPALRERIAQRVSRRRRLGAAPASTAGGRPSASPFQSGPAGWGVVWRDPAALTVWPDADRSRDADDLP</sequence>
<keyword evidence="5" id="KW-1185">Reference proteome</keyword>
<reference evidence="2" key="2">
    <citation type="journal article" date="2021" name="Front. Microbiol.">
        <title>Comprehensive Comparative Genomics and Phenotyping of Methylobacterium Species.</title>
        <authorList>
            <person name="Alessa O."/>
            <person name="Ogura Y."/>
            <person name="Fujitani Y."/>
            <person name="Takami H."/>
            <person name="Hayashi T."/>
            <person name="Sahin N."/>
            <person name="Tani A."/>
        </authorList>
    </citation>
    <scope>NUCLEOTIDE SEQUENCE</scope>
    <source>
        <strain evidence="2">DSM 22415</strain>
    </source>
</reference>
<evidence type="ECO:0000313" key="5">
    <source>
        <dbReference type="Proteomes" id="UP001055303"/>
    </source>
</evidence>
<dbReference type="AlphaFoldDB" id="A0A564FYV8"/>
<name>A0A564FYV8_9HYPH</name>
<feature type="region of interest" description="Disordered" evidence="1">
    <location>
        <begin position="27"/>
        <end position="56"/>
    </location>
</feature>
<accession>A0A564FYV8</accession>
<evidence type="ECO:0000256" key="1">
    <source>
        <dbReference type="SAM" id="MobiDB-lite"/>
    </source>
</evidence>
<evidence type="ECO:0000313" key="3">
    <source>
        <dbReference type="EMBL" id="VUF13157.1"/>
    </source>
</evidence>
<evidence type="ECO:0000313" key="2">
    <source>
        <dbReference type="EMBL" id="GJD58475.1"/>
    </source>
</evidence>
<organism evidence="3 4">
    <name type="scientific">Methylobacterium dankookense</name>
    <dbReference type="NCBI Taxonomy" id="560405"/>
    <lineage>
        <taxon>Bacteria</taxon>
        <taxon>Pseudomonadati</taxon>
        <taxon>Pseudomonadota</taxon>
        <taxon>Alphaproteobacteria</taxon>
        <taxon>Hyphomicrobiales</taxon>
        <taxon>Methylobacteriaceae</taxon>
        <taxon>Methylobacterium</taxon>
    </lineage>
</organism>